<feature type="compositionally biased region" description="Gly residues" evidence="1">
    <location>
        <begin position="249"/>
        <end position="278"/>
    </location>
</feature>
<feature type="region of interest" description="Disordered" evidence="1">
    <location>
        <begin position="215"/>
        <end position="289"/>
    </location>
</feature>
<proteinExistence type="predicted"/>
<dbReference type="Proteomes" id="UP000250572">
    <property type="component" value="Unassembled WGS sequence"/>
</dbReference>
<keyword evidence="2" id="KW-1133">Transmembrane helix</keyword>
<keyword evidence="4" id="KW-1185">Reference proteome</keyword>
<name>A0A315WP13_GAMAF</name>
<comment type="caution">
    <text evidence="3">The sequence shown here is derived from an EMBL/GenBank/DDBJ whole genome shotgun (WGS) entry which is preliminary data.</text>
</comment>
<dbReference type="GO" id="GO:0045121">
    <property type="term" value="C:membrane raft"/>
    <property type="evidence" value="ECO:0007669"/>
    <property type="project" value="InterPro"/>
</dbReference>
<gene>
    <name evidence="3" type="ORF">CCH79_00006711</name>
</gene>
<sequence length="627" mass="66199">MEFYLQKQKPRVFLITRSDLQNWRLTESEQDRVCVMADKEDQGLDLPYKNLLVLGAIAAASAFVVTILIVLVCVGCQRKSKSKHPPAGDKGTSVNMGTLRHPKLNSMTVSKSRPASMDLLLLHSRRSQTDLRPSHGRQLPQIPTSPQASGQGGGGGSVGGEAGGEGGGGNGGGGGGGGAEARDHTYTEVGLRNNPTPTRYLDDGLYESVGIREGEAAPRVPSAPLTSSSSTPSTVRAAQSPPTLSGTRSGNGQGNAGRGNGRGNGVTNGTMAGRGNGASGVSRSPLSSVNSLVNQDPAAAEYASIRKFKKVDKLSRKENNGADSMSDSQSSVSDSPSAGPLPLHRSQEFPRKPLEPFHLHSFPKEAVFIGNGEQYIWKPPEDDDIITLHPPPLRGENGQPGHPSPPTAKEVVYLQYIADTYSIVCKTQKKKPPMEHNGAKTLPRSFGGDRGNRGRGRGVQGQARSQEEPCYEPVGDRSWSSAVSESDPAYASIDAHRKREQGATNNSTGGGSATLKRKKQNPQQQQQHQAAPAALQGSGPIAPPVRGLPGGENFYETISDVKQGGNTSGTTTIFTFNDGMEMYVTDTPSFSCCTEEGPLMSCSEGLQGQKAVLPLLHTGSSSTNTGR</sequence>
<dbReference type="AlphaFoldDB" id="A0A315WP13"/>
<feature type="region of interest" description="Disordered" evidence="1">
    <location>
        <begin position="428"/>
        <end position="553"/>
    </location>
</feature>
<feature type="compositionally biased region" description="Low complexity" evidence="1">
    <location>
        <begin position="222"/>
        <end position="234"/>
    </location>
</feature>
<feature type="region of interest" description="Disordered" evidence="1">
    <location>
        <begin position="315"/>
        <end position="348"/>
    </location>
</feature>
<protein>
    <recommendedName>
        <fullName evidence="5">Lck-interacting transmembrane adapter 1</fullName>
    </recommendedName>
</protein>
<keyword evidence="2" id="KW-0812">Transmembrane</keyword>
<feature type="transmembrane region" description="Helical" evidence="2">
    <location>
        <begin position="51"/>
        <end position="74"/>
    </location>
</feature>
<dbReference type="PANTHER" id="PTHR16322">
    <property type="entry name" value="PHOSPHOPROTEIN ASSOCIATED WITH GLYCOSPHINGOLIPID-ENRICHED MICRODOMAINS 1"/>
    <property type="match status" value="1"/>
</dbReference>
<dbReference type="GO" id="GO:0050868">
    <property type="term" value="P:negative regulation of T cell activation"/>
    <property type="evidence" value="ECO:0007669"/>
    <property type="project" value="InterPro"/>
</dbReference>
<evidence type="ECO:0008006" key="5">
    <source>
        <dbReference type="Google" id="ProtNLM"/>
    </source>
</evidence>
<feature type="region of interest" description="Disordered" evidence="1">
    <location>
        <begin position="128"/>
        <end position="182"/>
    </location>
</feature>
<dbReference type="PANTHER" id="PTHR16322:SF1">
    <property type="entry name" value="LCK-INTERACTING TRANSMEMBRANE ADAPTER 1 ISOFORM X1"/>
    <property type="match status" value="1"/>
</dbReference>
<dbReference type="STRING" id="33528.ENSGAFP00000031320"/>
<organism evidence="3 4">
    <name type="scientific">Gambusia affinis</name>
    <name type="common">Western mosquitofish</name>
    <name type="synonym">Heterandria affinis</name>
    <dbReference type="NCBI Taxonomy" id="33528"/>
    <lineage>
        <taxon>Eukaryota</taxon>
        <taxon>Metazoa</taxon>
        <taxon>Chordata</taxon>
        <taxon>Craniata</taxon>
        <taxon>Vertebrata</taxon>
        <taxon>Euteleostomi</taxon>
        <taxon>Actinopterygii</taxon>
        <taxon>Neopterygii</taxon>
        <taxon>Teleostei</taxon>
        <taxon>Neoteleostei</taxon>
        <taxon>Acanthomorphata</taxon>
        <taxon>Ovalentaria</taxon>
        <taxon>Atherinomorphae</taxon>
        <taxon>Cyprinodontiformes</taxon>
        <taxon>Poeciliidae</taxon>
        <taxon>Poeciliinae</taxon>
        <taxon>Gambusia</taxon>
    </lineage>
</organism>
<feature type="compositionally biased region" description="Low complexity" evidence="1">
    <location>
        <begin position="323"/>
        <end position="337"/>
    </location>
</feature>
<feature type="compositionally biased region" description="Polar residues" evidence="1">
    <location>
        <begin position="279"/>
        <end position="289"/>
    </location>
</feature>
<evidence type="ECO:0000313" key="4">
    <source>
        <dbReference type="Proteomes" id="UP000250572"/>
    </source>
</evidence>
<dbReference type="GO" id="GO:0035556">
    <property type="term" value="P:intracellular signal transduction"/>
    <property type="evidence" value="ECO:0007669"/>
    <property type="project" value="InterPro"/>
</dbReference>
<feature type="compositionally biased region" description="Gly residues" evidence="1">
    <location>
        <begin position="150"/>
        <end position="179"/>
    </location>
</feature>
<accession>A0A315WP13</accession>
<evidence type="ECO:0000313" key="3">
    <source>
        <dbReference type="EMBL" id="PWA31735.1"/>
    </source>
</evidence>
<keyword evidence="2" id="KW-0472">Membrane</keyword>
<dbReference type="EMBL" id="NHOQ01000244">
    <property type="protein sequence ID" value="PWA31735.1"/>
    <property type="molecule type" value="Genomic_DNA"/>
</dbReference>
<feature type="region of interest" description="Disordered" evidence="1">
    <location>
        <begin position="79"/>
        <end position="112"/>
    </location>
</feature>
<feature type="compositionally biased region" description="Low complexity" evidence="1">
    <location>
        <begin position="521"/>
        <end position="536"/>
    </location>
</feature>
<evidence type="ECO:0000256" key="2">
    <source>
        <dbReference type="SAM" id="Phobius"/>
    </source>
</evidence>
<feature type="compositionally biased region" description="Polar residues" evidence="1">
    <location>
        <begin position="236"/>
        <end position="248"/>
    </location>
</feature>
<evidence type="ECO:0000256" key="1">
    <source>
        <dbReference type="SAM" id="MobiDB-lite"/>
    </source>
</evidence>
<dbReference type="InterPro" id="IPR032748">
    <property type="entry name" value="PAG"/>
</dbReference>
<reference evidence="3 4" key="1">
    <citation type="journal article" date="2018" name="G3 (Bethesda)">
        <title>A High-Quality Reference Genome for the Invasive Mosquitofish Gambusia affinis Using a Chicago Library.</title>
        <authorList>
            <person name="Hoffberg S.L."/>
            <person name="Troendle N.J."/>
            <person name="Glenn T.C."/>
            <person name="Mahmud O."/>
            <person name="Louha S."/>
            <person name="Chalopin D."/>
            <person name="Bennetzen J.L."/>
            <person name="Mauricio R."/>
        </authorList>
    </citation>
    <scope>NUCLEOTIDE SEQUENCE [LARGE SCALE GENOMIC DNA]</scope>
    <source>
        <strain evidence="3">NE01/NJP1002.9</strain>
        <tissue evidence="3">Muscle</tissue>
    </source>
</reference>
<dbReference type="GO" id="GO:0005886">
    <property type="term" value="C:plasma membrane"/>
    <property type="evidence" value="ECO:0007669"/>
    <property type="project" value="InterPro"/>
</dbReference>
<feature type="region of interest" description="Disordered" evidence="1">
    <location>
        <begin position="386"/>
        <end position="407"/>
    </location>
</feature>